<dbReference type="Gene3D" id="3.30.70.360">
    <property type="match status" value="1"/>
</dbReference>
<evidence type="ECO:0000256" key="4">
    <source>
        <dbReference type="SAM" id="SignalP"/>
    </source>
</evidence>
<dbReference type="PANTHER" id="PTHR43270:SF12">
    <property type="entry name" value="SUCCINYL-DIAMINOPIMELATE DESUCCINYLASE"/>
    <property type="match status" value="1"/>
</dbReference>
<accession>A0ABP1FQV0</accession>
<dbReference type="InterPro" id="IPR011650">
    <property type="entry name" value="Peptidase_M20_dimer"/>
</dbReference>
<evidence type="ECO:0000259" key="5">
    <source>
        <dbReference type="Pfam" id="PF07687"/>
    </source>
</evidence>
<dbReference type="SUPFAM" id="SSF53187">
    <property type="entry name" value="Zn-dependent exopeptidases"/>
    <property type="match status" value="1"/>
</dbReference>
<dbReference type="Proteomes" id="UP001497392">
    <property type="component" value="Unassembled WGS sequence"/>
</dbReference>
<comment type="caution">
    <text evidence="6">The sequence shown here is derived from an EMBL/GenBank/DDBJ whole genome shotgun (WGS) entry which is preliminary data.</text>
</comment>
<evidence type="ECO:0000256" key="2">
    <source>
        <dbReference type="ARBA" id="ARBA00022723"/>
    </source>
</evidence>
<protein>
    <submittedName>
        <fullName evidence="6">G1864 protein</fullName>
    </submittedName>
</protein>
<keyword evidence="3" id="KW-0378">Hydrolase</keyword>
<dbReference type="EMBL" id="CAXHTA020000002">
    <property type="protein sequence ID" value="CAL5219932.1"/>
    <property type="molecule type" value="Genomic_DNA"/>
</dbReference>
<gene>
    <name evidence="6" type="primary">g1864</name>
    <name evidence="6" type="ORF">VP750_LOCUS1591</name>
</gene>
<dbReference type="NCBIfam" id="NF006579">
    <property type="entry name" value="PRK09104.1"/>
    <property type="match status" value="1"/>
</dbReference>
<dbReference type="InterPro" id="IPR002933">
    <property type="entry name" value="Peptidase_M20"/>
</dbReference>
<evidence type="ECO:0000256" key="1">
    <source>
        <dbReference type="ARBA" id="ARBA00022670"/>
    </source>
</evidence>
<keyword evidence="1" id="KW-0645">Protease</keyword>
<keyword evidence="4" id="KW-0732">Signal</keyword>
<evidence type="ECO:0000256" key="3">
    <source>
        <dbReference type="ARBA" id="ARBA00022801"/>
    </source>
</evidence>
<keyword evidence="7" id="KW-1185">Reference proteome</keyword>
<name>A0ABP1FQV0_9CHLO</name>
<evidence type="ECO:0000313" key="7">
    <source>
        <dbReference type="Proteomes" id="UP001497392"/>
    </source>
</evidence>
<reference evidence="6 7" key="1">
    <citation type="submission" date="2024-06" db="EMBL/GenBank/DDBJ databases">
        <authorList>
            <person name="Kraege A."/>
            <person name="Thomma B."/>
        </authorList>
    </citation>
    <scope>NUCLEOTIDE SEQUENCE [LARGE SCALE GENOMIC DNA]</scope>
</reference>
<feature type="domain" description="Peptidase M20 dimerisation" evidence="5">
    <location>
        <begin position="218"/>
        <end position="376"/>
    </location>
</feature>
<dbReference type="NCBIfam" id="NF006053">
    <property type="entry name" value="PRK08201.1"/>
    <property type="match status" value="1"/>
</dbReference>
<dbReference type="PANTHER" id="PTHR43270">
    <property type="entry name" value="BETA-ALA-HIS DIPEPTIDASE"/>
    <property type="match status" value="1"/>
</dbReference>
<feature type="signal peptide" evidence="4">
    <location>
        <begin position="1"/>
        <end position="19"/>
    </location>
</feature>
<organism evidence="6 7">
    <name type="scientific">Coccomyxa viridis</name>
    <dbReference type="NCBI Taxonomy" id="1274662"/>
    <lineage>
        <taxon>Eukaryota</taxon>
        <taxon>Viridiplantae</taxon>
        <taxon>Chlorophyta</taxon>
        <taxon>core chlorophytes</taxon>
        <taxon>Trebouxiophyceae</taxon>
        <taxon>Trebouxiophyceae incertae sedis</taxon>
        <taxon>Coccomyxaceae</taxon>
        <taxon>Coccomyxa</taxon>
    </lineage>
</organism>
<sequence>MGIHSVLLLSSTLIALSRASTVDDATKYSKENVKDIDADLLKLAAIPSISSLPEHARDIVAASEWLIEKLKAAGLENVKLLPTKAQPSVYAEWLRATGAPTVLIYGHYDVQPVDPLELWDTPPFEPKVDRKDKMLFNGRGVSDDKGGLLQPIHAVEAYLKTSKQLPVNVKFLLEGQEEIGSPNLAELLQEHKDLLRADIALSADGGQISPKHSGIALGLRGAVAFEVEAQTVDVDLHSGMKGGSVQNPIHALAQFIDNLHAPNGSVKVEGFYRGVQERTAEDIADAAAYPFDEEAEMKSLGALGPHGEDGYTTLERRWLRPTLEVVGIWGGFTGTGIKTIVPSKATAKISCRLVPDQDPVEVLEALRAHTKSHAPPQTRLTFRKLPFHAQPYLMPRDTVANRAATKVLKEHFEGPFFYREGGSIPALALMKEHLGIWCTSFGFGLSTDNLHSPNERYMVSMWDKGREAWIKLLHEMSVLGSGQEEQAEPDMSTVLKDEL</sequence>
<feature type="chain" id="PRO_5046773629" evidence="4">
    <location>
        <begin position="20"/>
        <end position="499"/>
    </location>
</feature>
<proteinExistence type="predicted"/>
<dbReference type="Pfam" id="PF01546">
    <property type="entry name" value="Peptidase_M20"/>
    <property type="match status" value="1"/>
</dbReference>
<keyword evidence="2" id="KW-0479">Metal-binding</keyword>
<dbReference type="Pfam" id="PF07687">
    <property type="entry name" value="M20_dimer"/>
    <property type="match status" value="1"/>
</dbReference>
<evidence type="ECO:0000313" key="6">
    <source>
        <dbReference type="EMBL" id="CAL5219932.1"/>
    </source>
</evidence>
<dbReference type="Gene3D" id="3.40.630.10">
    <property type="entry name" value="Zn peptidases"/>
    <property type="match status" value="1"/>
</dbReference>
<dbReference type="InterPro" id="IPR051458">
    <property type="entry name" value="Cyt/Met_Dipeptidase"/>
</dbReference>